<dbReference type="PIRSF" id="PIRSF002741">
    <property type="entry name" value="MppA"/>
    <property type="match status" value="1"/>
</dbReference>
<evidence type="ECO:0000313" key="3">
    <source>
        <dbReference type="EMBL" id="TXK13548.1"/>
    </source>
</evidence>
<dbReference type="InterPro" id="IPR000914">
    <property type="entry name" value="SBP_5_dom"/>
</dbReference>
<gene>
    <name evidence="3" type="ORF">FVP77_09220</name>
</gene>
<keyword evidence="4" id="KW-1185">Reference proteome</keyword>
<dbReference type="EMBL" id="VRSV01000001">
    <property type="protein sequence ID" value="TXK13548.1"/>
    <property type="molecule type" value="Genomic_DNA"/>
</dbReference>
<keyword evidence="1" id="KW-0732">Signal</keyword>
<dbReference type="Proteomes" id="UP000321034">
    <property type="component" value="Unassembled WGS sequence"/>
</dbReference>
<evidence type="ECO:0000256" key="1">
    <source>
        <dbReference type="SAM" id="SignalP"/>
    </source>
</evidence>
<dbReference type="GO" id="GO:0042597">
    <property type="term" value="C:periplasmic space"/>
    <property type="evidence" value="ECO:0007669"/>
    <property type="project" value="UniProtKB-ARBA"/>
</dbReference>
<dbReference type="SUPFAM" id="SSF53850">
    <property type="entry name" value="Periplasmic binding protein-like II"/>
    <property type="match status" value="1"/>
</dbReference>
<dbReference type="GO" id="GO:0043190">
    <property type="term" value="C:ATP-binding cassette (ABC) transporter complex"/>
    <property type="evidence" value="ECO:0007669"/>
    <property type="project" value="InterPro"/>
</dbReference>
<sequence length="504" mass="53511">MPRRATLATAALFVTGALILAGCSSSPSPAPTSVGAPDPDATLTIAATLEPSNLDIRHTSGAALDQALIDNVYEGIVSRDQDNNVVPKLASAYEVSDDGLTYTFTLQDGVTFHDGSALTADDVVTSLTTAKDDPTVQGNSALAGVTSITSPDAATVVVTLAEPNSDFLFSLTGRAGLVVRAGDTTDLQTKANGTGPFTVSQWAQGQSLTLDRADAYWGEQAGVAEVVIDYIPDRTAAANAALADEVDVTLELDPEFRSQIEDSGLFTIETGQTTDKGTLAFNNAAPPLNDPKVREALRLAIDHDGLVEAIGGVGSPLYGPIPELDPGYEDLSDLVPFDPERAKELLTEAGQEDLELTLTIPNIYDATIPTYLVSAFNDIGVTLTVESVEFSVWLQDVYTNKDYELSFVRHVEARDFSNWTDPDYYFGYDNPEVQSLYAEAVASVDEEEADTLLAEAARIVSEDDAADWLFVATPLAAVSTQVADFPKNSLNVRLPLAGVTVSSE</sequence>
<accession>A0A5C8I396</accession>
<dbReference type="RefSeq" id="WP_147894197.1">
    <property type="nucleotide sequence ID" value="NZ_BAAANR010000001.1"/>
</dbReference>
<protein>
    <submittedName>
        <fullName evidence="3">ABC transporter substrate-binding protein</fullName>
    </submittedName>
</protein>
<proteinExistence type="predicted"/>
<dbReference type="InterPro" id="IPR039424">
    <property type="entry name" value="SBP_5"/>
</dbReference>
<dbReference type="PROSITE" id="PS51257">
    <property type="entry name" value="PROKAR_LIPOPROTEIN"/>
    <property type="match status" value="1"/>
</dbReference>
<dbReference type="OrthoDB" id="9796817at2"/>
<dbReference type="GO" id="GO:0015833">
    <property type="term" value="P:peptide transport"/>
    <property type="evidence" value="ECO:0007669"/>
    <property type="project" value="TreeGrafter"/>
</dbReference>
<dbReference type="Gene3D" id="3.40.190.10">
    <property type="entry name" value="Periplasmic binding protein-like II"/>
    <property type="match status" value="1"/>
</dbReference>
<organism evidence="3 4">
    <name type="scientific">Microbacterium hatanonis</name>
    <dbReference type="NCBI Taxonomy" id="404366"/>
    <lineage>
        <taxon>Bacteria</taxon>
        <taxon>Bacillati</taxon>
        <taxon>Actinomycetota</taxon>
        <taxon>Actinomycetes</taxon>
        <taxon>Micrococcales</taxon>
        <taxon>Microbacteriaceae</taxon>
        <taxon>Microbacterium</taxon>
    </lineage>
</organism>
<comment type="caution">
    <text evidence="3">The sequence shown here is derived from an EMBL/GenBank/DDBJ whole genome shotgun (WGS) entry which is preliminary data.</text>
</comment>
<dbReference type="Gene3D" id="3.10.105.10">
    <property type="entry name" value="Dipeptide-binding Protein, Domain 3"/>
    <property type="match status" value="1"/>
</dbReference>
<feature type="domain" description="Solute-binding protein family 5" evidence="2">
    <location>
        <begin position="84"/>
        <end position="425"/>
    </location>
</feature>
<name>A0A5C8I396_9MICO</name>
<evidence type="ECO:0000313" key="4">
    <source>
        <dbReference type="Proteomes" id="UP000321034"/>
    </source>
</evidence>
<evidence type="ECO:0000259" key="2">
    <source>
        <dbReference type="Pfam" id="PF00496"/>
    </source>
</evidence>
<dbReference type="Pfam" id="PF00496">
    <property type="entry name" value="SBP_bac_5"/>
    <property type="match status" value="1"/>
</dbReference>
<dbReference type="GO" id="GO:1904680">
    <property type="term" value="F:peptide transmembrane transporter activity"/>
    <property type="evidence" value="ECO:0007669"/>
    <property type="project" value="TreeGrafter"/>
</dbReference>
<dbReference type="AlphaFoldDB" id="A0A5C8I396"/>
<dbReference type="PANTHER" id="PTHR30290">
    <property type="entry name" value="PERIPLASMIC BINDING COMPONENT OF ABC TRANSPORTER"/>
    <property type="match status" value="1"/>
</dbReference>
<reference evidence="3 4" key="1">
    <citation type="submission" date="2019-08" db="EMBL/GenBank/DDBJ databases">
        <authorList>
            <person name="Dong K."/>
        </authorList>
    </citation>
    <scope>NUCLEOTIDE SEQUENCE [LARGE SCALE GENOMIC DNA]</scope>
    <source>
        <strain evidence="3 4">JCM14558</strain>
    </source>
</reference>
<feature type="signal peptide" evidence="1">
    <location>
        <begin position="1"/>
        <end position="30"/>
    </location>
</feature>
<feature type="chain" id="PRO_5022898292" evidence="1">
    <location>
        <begin position="31"/>
        <end position="504"/>
    </location>
</feature>
<dbReference type="InterPro" id="IPR030678">
    <property type="entry name" value="Peptide/Ni-bd"/>
</dbReference>